<sequence>MKKNILVIMVVSLLAVSAIVSAFFLMRDDAYAIETSGFTYSPKGKVVNFSTEAKYNDTWINNEKTITDGKEVKPINLARVLFLKDGKIQFLGKSVAIKSATDLIEMPSKTSVIENKGTYKAKNDEDKTIAQLPKGTVVKLAEGRYIILDNSYLKNKNGLNKKLPKNVIVSIDKNGKVQLMGDKTLEELGSDDAYIEMENNQYRFDLQKEMLISKTGKEKDIDIRSIKVEIDDTAQKRNLSPSKAELEKEAKEAEKEKEKEAEKLKEQEAKDNAQKNNESNQNKDSKDSDTKTNKKDETGTTSGNGTTNGSDKETGNGSNSGDGTGSGSNKESNGNKSDGTSNDKNSNGNQSKEDVDKANEIIKKLNEAESMNSFQVPIVDVDLSVKGQTASAKLTLTDTSKRLESLEAVLYDSNNNIVKKVALQSNEENQNFEFKNLKYGETYQVVVQGSYKSASDKSQETIFFRQTVKAKPVVLTPKVTERGEDYIKAEITATELYGHIDELVLTVKENNSNVTTSQKIKVDADKLTKNGKIEVNFDSLSSSKEYIIEMDKLIVDGKDVTDEGWYFISSTLKAKPTIEGLNLAYSTEKGEFIVSPNNLVDADNSITSIRYVAYLEDDYKENGDKAKEYAYSVVEASQKKTAVKVGRTVDMSDGNYVFVAYISGNNGQSDFTFATPPSNSVIVGKKAKPTVQFSLKEAEQDKLSINYEVFDADNTVLYDNLTNPTFKLYKSDAQGIYTGNPVATVDIKNKADINNLLEFDGLESEEYYVVVMTASYNLDDGAGIMVDQIIGKSGVFQTTEVSKVNATYVLDSVTTEKAEVIVKFSEAAIKLNEANLNIYEKKTNTLIKTIPLQGDFEELMSVNGKKYLFDDLSTNKEYLIKVEDGFDSGMNPVPVEGQFVFKTRKEEPVTDKVLTDYKDTEKKLGGLAGIEATDSPMVDKYNGVSSITYSIYKTDDLDTPLVMQEVSTATDYEKYVYFDLTNKLLGRGYDYVIKADVVWNDNYEDHHIEISSDTIQIKKEKPSVEYEILSRSSDEVKMNIYVSDGEEALIPGTLETTSTSGGTVQLHAGKNTVTLPVSDSGTTIETTGKYVISNDSTPVTDTFMTKKLASINTSTPKIDAEISLDSSGRSMVIAPKPDAVAKSTVMKTSYDLRDSSSTESDYFALKSGNEQFTAQSFDLPFGNIWFNNSYQLTLDMKMNYLENKMDNQNLSGQYYLSINNGSSFVSSSNGVTNTNANINRADIFKMTKDGTDEEGNISGVKFENVRTGKYLAYRNGIMISNSETADSFNLVRQEDGSYVTQLNGRYINFAVGLVTEEADGSKIDLYSTQEKVDQVSTALTTKALEIPNISMENLNVYDKRVKVDVVGEDKDHTTTKDGNDNELYVNVYDAGGEKLINSVRVDGLPTRDMSVVDLLPDTTYVVKLEGKYDLLDGSGEKDKVYQTETITTEKSLPTMNSTKYSWNAAAGYRTIYSAVDFTDESNVLTDIEYRLYDAATVTSNLNDLAALEQELGSKTPNATFNSLSKQPSFALYNGSGKQNYVSGKTYVIAAYMKTSLDKAPSFLSDAKSIYIAPPRSVSAPITLENVSTRDATLKFSYNDPDSYLTGGANKNFQYVLKNTATGAEVKKGTFTGGTTVSWINTFTDLEPATGYTLSISTSYDNLDGGGVRPWGTNFNFTTDDEYVTSNSLTIQLDAAAKELKLQAKEVRPGSTTIESIKLELYELIDYGGNNEHEELVNSKNITLPSSYPATVAQGFNISGMKKGQNFLGKMIITYRTPTNEIRTFTKTSNFITLQDNVSVMLKSFKNVQTTDDTLKAQLDVTKEELKQEGNYTYELKDEVGDVMDTKKVAAEDIDETVSLSMEPTSDYSLTVYNQDKEPVALYQGNNDENNLKAVIKKDNFTLMSDNTADAKTEMTVTVEPKELTAWQTVQSWFGKDFTETLDIQKEDLDKGVKINEDYQDSKVVVKDKKSGETFGIIELEASK</sequence>
<feature type="compositionally biased region" description="Low complexity" evidence="1">
    <location>
        <begin position="327"/>
        <end position="337"/>
    </location>
</feature>
<evidence type="ECO:0000256" key="2">
    <source>
        <dbReference type="SAM" id="SignalP"/>
    </source>
</evidence>
<dbReference type="GO" id="GO:0016757">
    <property type="term" value="F:glycosyltransferase activity"/>
    <property type="evidence" value="ECO:0007669"/>
    <property type="project" value="UniProtKB-KW"/>
</dbReference>
<protein>
    <submittedName>
        <fullName evidence="3">ATP phosphoribosyltransferase regulatory subunit</fullName>
    </submittedName>
</protein>
<keyword evidence="3" id="KW-0808">Transferase</keyword>
<evidence type="ECO:0000313" key="4">
    <source>
        <dbReference type="Proteomes" id="UP000219632"/>
    </source>
</evidence>
<feature type="compositionally biased region" description="Low complexity" evidence="1">
    <location>
        <begin position="299"/>
        <end position="317"/>
    </location>
</feature>
<dbReference type="EMBL" id="NYPG01000002">
    <property type="protein sequence ID" value="PDK42213.1"/>
    <property type="molecule type" value="Genomic_DNA"/>
</dbReference>
<proteinExistence type="predicted"/>
<comment type="caution">
    <text evidence="3">The sequence shown here is derived from an EMBL/GenBank/DDBJ whole genome shotgun (WGS) entry which is preliminary data.</text>
</comment>
<evidence type="ECO:0000256" key="1">
    <source>
        <dbReference type="SAM" id="MobiDB-lite"/>
    </source>
</evidence>
<name>A0ABX4IHV8_LISWE</name>
<evidence type="ECO:0000313" key="3">
    <source>
        <dbReference type="EMBL" id="PDK42213.1"/>
    </source>
</evidence>
<keyword evidence="4" id="KW-1185">Reference proteome</keyword>
<reference evidence="3 4" key="1">
    <citation type="submission" date="2017-09" db="EMBL/GenBank/DDBJ databases">
        <title>Draft Genomes of 144 Listeria Monocytogenes isolates from foods.</title>
        <authorList>
            <person name="Wu C.H."/>
            <person name="Ng J."/>
            <person name="Kiang D."/>
            <person name="Chen C.-Y."/>
            <person name="Frink S."/>
            <person name="Lafrades M."/>
            <person name="Morales C."/>
            <person name="Park P."/>
            <person name="Zwick M."/>
        </authorList>
    </citation>
    <scope>NUCLEOTIDE SEQUENCE [LARGE SCALE GENOMIC DNA]</scope>
    <source>
        <strain evidence="3 4">CDPHFDLB-F14M01633.75-2</strain>
    </source>
</reference>
<feature type="compositionally biased region" description="Basic and acidic residues" evidence="1">
    <location>
        <begin position="281"/>
        <end position="298"/>
    </location>
</feature>
<organism evidence="3 4">
    <name type="scientific">Listeria welshimeri</name>
    <dbReference type="NCBI Taxonomy" id="1643"/>
    <lineage>
        <taxon>Bacteria</taxon>
        <taxon>Bacillati</taxon>
        <taxon>Bacillota</taxon>
        <taxon>Bacilli</taxon>
        <taxon>Bacillales</taxon>
        <taxon>Listeriaceae</taxon>
        <taxon>Listeria</taxon>
    </lineage>
</organism>
<feature type="signal peptide" evidence="2">
    <location>
        <begin position="1"/>
        <end position="22"/>
    </location>
</feature>
<keyword evidence="3" id="KW-0328">Glycosyltransferase</keyword>
<feature type="compositionally biased region" description="Polar residues" evidence="1">
    <location>
        <begin position="338"/>
        <end position="350"/>
    </location>
</feature>
<feature type="region of interest" description="Disordered" evidence="1">
    <location>
        <begin position="237"/>
        <end position="356"/>
    </location>
</feature>
<dbReference type="RefSeq" id="WP_097350113.1">
    <property type="nucleotide sequence ID" value="NZ_NYPG01000002.1"/>
</dbReference>
<feature type="chain" id="PRO_5047073086" evidence="2">
    <location>
        <begin position="23"/>
        <end position="1983"/>
    </location>
</feature>
<dbReference type="Proteomes" id="UP000219632">
    <property type="component" value="Unassembled WGS sequence"/>
</dbReference>
<gene>
    <name evidence="3" type="ORF">AFZ32_05645</name>
</gene>
<accession>A0ABX4IHV8</accession>
<keyword evidence="2" id="KW-0732">Signal</keyword>
<feature type="compositionally biased region" description="Basic and acidic residues" evidence="1">
    <location>
        <begin position="244"/>
        <end position="273"/>
    </location>
</feature>